<protein>
    <submittedName>
        <fullName evidence="2">Acyl carrier protein</fullName>
    </submittedName>
</protein>
<feature type="domain" description="Carrier" evidence="1">
    <location>
        <begin position="2"/>
        <end position="77"/>
    </location>
</feature>
<evidence type="ECO:0000259" key="1">
    <source>
        <dbReference type="PROSITE" id="PS50075"/>
    </source>
</evidence>
<dbReference type="EMBL" id="UGPB01000001">
    <property type="protein sequence ID" value="STY30207.1"/>
    <property type="molecule type" value="Genomic_DNA"/>
</dbReference>
<dbReference type="Gene3D" id="1.10.1200.10">
    <property type="entry name" value="ACP-like"/>
    <property type="match status" value="1"/>
</dbReference>
<keyword evidence="3" id="KW-1185">Reference proteome</keyword>
<dbReference type="STRING" id="1122170.GCA_000701265_00196"/>
<dbReference type="InterPro" id="IPR009081">
    <property type="entry name" value="PP-bd_ACP"/>
</dbReference>
<sequence length="77" mass="8879">MKITDVELKNIISKLSGSKPEEIHDETALIEDLHLDSLKIVELLAVLAEEYNLNVTEEDAMNFHTYRDLFVFTQTQD</sequence>
<name>A0A378LSZ6_9GAMM</name>
<proteinExistence type="predicted"/>
<evidence type="ECO:0000313" key="2">
    <source>
        <dbReference type="EMBL" id="STY30207.1"/>
    </source>
</evidence>
<accession>A0A378LSZ6</accession>
<dbReference type="Proteomes" id="UP000255297">
    <property type="component" value="Unassembled WGS sequence"/>
</dbReference>
<dbReference type="RefSeq" id="WP_031564296.1">
    <property type="nucleotide sequence ID" value="NZ_CAAAIS010000001.1"/>
</dbReference>
<dbReference type="Pfam" id="PF00550">
    <property type="entry name" value="PP-binding"/>
    <property type="match status" value="1"/>
</dbReference>
<gene>
    <name evidence="2" type="primary">acpM</name>
    <name evidence="2" type="ORF">NCTC11532_02290</name>
</gene>
<dbReference type="OrthoDB" id="5642358at2"/>
<dbReference type="AlphaFoldDB" id="A0A378LSZ6"/>
<evidence type="ECO:0000313" key="3">
    <source>
        <dbReference type="Proteomes" id="UP000255297"/>
    </source>
</evidence>
<dbReference type="PROSITE" id="PS50075">
    <property type="entry name" value="CARRIER"/>
    <property type="match status" value="1"/>
</dbReference>
<dbReference type="SUPFAM" id="SSF47336">
    <property type="entry name" value="ACP-like"/>
    <property type="match status" value="1"/>
</dbReference>
<organism evidence="2 3">
    <name type="scientific">Legionella wadsworthii</name>
    <dbReference type="NCBI Taxonomy" id="28088"/>
    <lineage>
        <taxon>Bacteria</taxon>
        <taxon>Pseudomonadati</taxon>
        <taxon>Pseudomonadota</taxon>
        <taxon>Gammaproteobacteria</taxon>
        <taxon>Legionellales</taxon>
        <taxon>Legionellaceae</taxon>
        <taxon>Legionella</taxon>
    </lineage>
</organism>
<reference evidence="2 3" key="1">
    <citation type="submission" date="2018-06" db="EMBL/GenBank/DDBJ databases">
        <authorList>
            <consortium name="Pathogen Informatics"/>
            <person name="Doyle S."/>
        </authorList>
    </citation>
    <scope>NUCLEOTIDE SEQUENCE [LARGE SCALE GENOMIC DNA]</scope>
    <source>
        <strain evidence="2 3">NCTC11532</strain>
    </source>
</reference>
<dbReference type="InterPro" id="IPR036736">
    <property type="entry name" value="ACP-like_sf"/>
</dbReference>